<dbReference type="Proteomes" id="UP001249240">
    <property type="component" value="Unassembled WGS sequence"/>
</dbReference>
<dbReference type="AlphaFoldDB" id="A0AAP5N9X9"/>
<name>A0AAP5N9X9_9ENTE</name>
<dbReference type="InterPro" id="IPR021321">
    <property type="entry name" value="DUF2922"/>
</dbReference>
<protein>
    <submittedName>
        <fullName evidence="1">DUF2922 domain-containing protein</fullName>
    </submittedName>
</protein>
<gene>
    <name evidence="1" type="ORF">P7D78_01740</name>
</gene>
<accession>A0AAP5N9X9</accession>
<dbReference type="GeneID" id="67042132"/>
<organism evidence="1 2">
    <name type="scientific">Enterococcus raffinosus</name>
    <dbReference type="NCBI Taxonomy" id="71452"/>
    <lineage>
        <taxon>Bacteria</taxon>
        <taxon>Bacillati</taxon>
        <taxon>Bacillota</taxon>
        <taxon>Bacilli</taxon>
        <taxon>Lactobacillales</taxon>
        <taxon>Enterococcaceae</taxon>
        <taxon>Enterococcus</taxon>
    </lineage>
</organism>
<evidence type="ECO:0000313" key="1">
    <source>
        <dbReference type="EMBL" id="MDT2536833.1"/>
    </source>
</evidence>
<dbReference type="RefSeq" id="WP_028021003.1">
    <property type="nucleotide sequence ID" value="NZ_BAAAXM010000029.1"/>
</dbReference>
<reference evidence="1" key="1">
    <citation type="submission" date="2023-03" db="EMBL/GenBank/DDBJ databases">
        <authorList>
            <person name="Shen W."/>
            <person name="Cai J."/>
        </authorList>
    </citation>
    <scope>NUCLEOTIDE SEQUENCE</scope>
    <source>
        <strain evidence="1">B646-2</strain>
    </source>
</reference>
<evidence type="ECO:0000313" key="2">
    <source>
        <dbReference type="Proteomes" id="UP001249240"/>
    </source>
</evidence>
<dbReference type="EMBL" id="JARPXM010000001">
    <property type="protein sequence ID" value="MDT2536833.1"/>
    <property type="molecule type" value="Genomic_DNA"/>
</dbReference>
<dbReference type="Pfam" id="PF11148">
    <property type="entry name" value="DUF2922"/>
    <property type="match status" value="1"/>
</dbReference>
<proteinExistence type="predicted"/>
<comment type="caution">
    <text evidence="1">The sequence shown here is derived from an EMBL/GenBank/DDBJ whole genome shotgun (WGS) entry which is preliminary data.</text>
</comment>
<sequence>MKKLVSIFKTSGGRSQTWSYPNPGEGKAPEDIRSILEKMTLLHLFNRDGEKLYNEVVSAKYVETVETIIF</sequence>